<dbReference type="RefSeq" id="WP_188802390.1">
    <property type="nucleotide sequence ID" value="NZ_BMOK01000005.1"/>
</dbReference>
<dbReference type="GO" id="GO:0006355">
    <property type="term" value="P:regulation of DNA-templated transcription"/>
    <property type="evidence" value="ECO:0007669"/>
    <property type="project" value="InterPro"/>
</dbReference>
<evidence type="ECO:0000313" key="12">
    <source>
        <dbReference type="Proteomes" id="UP000654670"/>
    </source>
</evidence>
<dbReference type="CDD" id="cd00383">
    <property type="entry name" value="trans_reg_C"/>
    <property type="match status" value="1"/>
</dbReference>
<name>A0A917S1K0_9BACL</name>
<dbReference type="PANTHER" id="PTHR48111:SF26">
    <property type="entry name" value="STAGE 0 SPORULATION PROTEIN A HOMOLOG"/>
    <property type="match status" value="1"/>
</dbReference>
<feature type="domain" description="OmpR/PhoB-type" evidence="10">
    <location>
        <begin position="133"/>
        <end position="230"/>
    </location>
</feature>
<keyword evidence="2 7" id="KW-0597">Phosphoprotein</keyword>
<feature type="DNA-binding region" description="OmpR/PhoB-type" evidence="8">
    <location>
        <begin position="133"/>
        <end position="230"/>
    </location>
</feature>
<dbReference type="PROSITE" id="PS50110">
    <property type="entry name" value="RESPONSE_REGULATORY"/>
    <property type="match status" value="1"/>
</dbReference>
<keyword evidence="4" id="KW-0805">Transcription regulation</keyword>
<dbReference type="InterPro" id="IPR039420">
    <property type="entry name" value="WalR-like"/>
</dbReference>
<dbReference type="AlphaFoldDB" id="A0A917S1K0"/>
<evidence type="ECO:0000259" key="9">
    <source>
        <dbReference type="PROSITE" id="PS50110"/>
    </source>
</evidence>
<reference evidence="11" key="1">
    <citation type="journal article" date="2014" name="Int. J. Syst. Evol. Microbiol.">
        <title>Complete genome sequence of Corynebacterium casei LMG S-19264T (=DSM 44701T), isolated from a smear-ripened cheese.</title>
        <authorList>
            <consortium name="US DOE Joint Genome Institute (JGI-PGF)"/>
            <person name="Walter F."/>
            <person name="Albersmeier A."/>
            <person name="Kalinowski J."/>
            <person name="Ruckert C."/>
        </authorList>
    </citation>
    <scope>NUCLEOTIDE SEQUENCE</scope>
    <source>
        <strain evidence="11">JCM 15325</strain>
    </source>
</reference>
<evidence type="ECO:0000313" key="11">
    <source>
        <dbReference type="EMBL" id="GGL51016.1"/>
    </source>
</evidence>
<gene>
    <name evidence="11" type="primary">vicR</name>
    <name evidence="11" type="ORF">GCM10007968_14090</name>
</gene>
<evidence type="ECO:0000256" key="7">
    <source>
        <dbReference type="PROSITE-ProRule" id="PRU00169"/>
    </source>
</evidence>
<dbReference type="PROSITE" id="PS51755">
    <property type="entry name" value="OMPR_PHOB"/>
    <property type="match status" value="1"/>
</dbReference>
<feature type="domain" description="Response regulatory" evidence="9">
    <location>
        <begin position="5"/>
        <end position="118"/>
    </location>
</feature>
<dbReference type="GO" id="GO:0005829">
    <property type="term" value="C:cytosol"/>
    <property type="evidence" value="ECO:0007669"/>
    <property type="project" value="TreeGrafter"/>
</dbReference>
<dbReference type="InterPro" id="IPR011006">
    <property type="entry name" value="CheY-like_superfamily"/>
</dbReference>
<dbReference type="FunFam" id="1.10.10.10:FF:000018">
    <property type="entry name" value="DNA-binding response regulator ResD"/>
    <property type="match status" value="1"/>
</dbReference>
<comment type="subcellular location">
    <subcellularLocation>
        <location evidence="1">Cytoplasm</location>
    </subcellularLocation>
</comment>
<evidence type="ECO:0000256" key="4">
    <source>
        <dbReference type="ARBA" id="ARBA00023015"/>
    </source>
</evidence>
<dbReference type="Gene3D" id="1.10.10.10">
    <property type="entry name" value="Winged helix-like DNA-binding domain superfamily/Winged helix DNA-binding domain"/>
    <property type="match status" value="1"/>
</dbReference>
<evidence type="ECO:0000256" key="2">
    <source>
        <dbReference type="ARBA" id="ARBA00022553"/>
    </source>
</evidence>
<dbReference type="InterPro" id="IPR001867">
    <property type="entry name" value="OmpR/PhoB-type_DNA-bd"/>
</dbReference>
<evidence type="ECO:0000256" key="3">
    <source>
        <dbReference type="ARBA" id="ARBA00023012"/>
    </source>
</evidence>
<dbReference type="GO" id="GO:0032993">
    <property type="term" value="C:protein-DNA complex"/>
    <property type="evidence" value="ECO:0007669"/>
    <property type="project" value="TreeGrafter"/>
</dbReference>
<dbReference type="SMART" id="SM00862">
    <property type="entry name" value="Trans_reg_C"/>
    <property type="match status" value="1"/>
</dbReference>
<accession>A0A917S1K0</accession>
<feature type="modified residue" description="4-aspartylphosphate" evidence="7">
    <location>
        <position position="54"/>
    </location>
</feature>
<keyword evidence="12" id="KW-1185">Reference proteome</keyword>
<dbReference type="Proteomes" id="UP000654670">
    <property type="component" value="Unassembled WGS sequence"/>
</dbReference>
<evidence type="ECO:0000256" key="5">
    <source>
        <dbReference type="ARBA" id="ARBA00023125"/>
    </source>
</evidence>
<evidence type="ECO:0000256" key="6">
    <source>
        <dbReference type="ARBA" id="ARBA00023163"/>
    </source>
</evidence>
<comment type="caution">
    <text evidence="11">The sequence shown here is derived from an EMBL/GenBank/DDBJ whole genome shotgun (WGS) entry which is preliminary data.</text>
</comment>
<dbReference type="GO" id="GO:0000976">
    <property type="term" value="F:transcription cis-regulatory region binding"/>
    <property type="evidence" value="ECO:0007669"/>
    <property type="project" value="TreeGrafter"/>
</dbReference>
<keyword evidence="6" id="KW-0804">Transcription</keyword>
<dbReference type="PANTHER" id="PTHR48111">
    <property type="entry name" value="REGULATOR OF RPOS"/>
    <property type="match status" value="1"/>
</dbReference>
<dbReference type="Gene3D" id="3.40.50.2300">
    <property type="match status" value="1"/>
</dbReference>
<dbReference type="SUPFAM" id="SSF46894">
    <property type="entry name" value="C-terminal effector domain of the bipartite response regulators"/>
    <property type="match status" value="1"/>
</dbReference>
<dbReference type="EMBL" id="BMOK01000005">
    <property type="protein sequence ID" value="GGL51016.1"/>
    <property type="molecule type" value="Genomic_DNA"/>
</dbReference>
<dbReference type="FunFam" id="3.40.50.2300:FF:000001">
    <property type="entry name" value="DNA-binding response regulator PhoB"/>
    <property type="match status" value="1"/>
</dbReference>
<dbReference type="GO" id="GO:0000156">
    <property type="term" value="F:phosphorelay response regulator activity"/>
    <property type="evidence" value="ECO:0007669"/>
    <property type="project" value="TreeGrafter"/>
</dbReference>
<sequence length="230" mass="25369">MANEKVLVVEDDLDLAGIMEDYLKKEGFAVWHAYDGESAVSEARNFEPSLVLLDIMLPKIDGIEVCRQIRQASFVPIVIISAKSSDLDKLVSLGVGADDYLTKPFSLVELVARAKSHIRRYVAFGARPAAGAGARMTCGTLIVDPASFTASVNGETLPLTAKEFRLLEYFCAHPSQVFSREQLLTALWGTADYVDHNTVAVTVGRLREKLARANVQYVKTVWGVGYKWEK</sequence>
<dbReference type="SUPFAM" id="SSF52172">
    <property type="entry name" value="CheY-like"/>
    <property type="match status" value="1"/>
</dbReference>
<reference evidence="11" key="2">
    <citation type="submission" date="2020-09" db="EMBL/GenBank/DDBJ databases">
        <authorList>
            <person name="Sun Q."/>
            <person name="Ohkuma M."/>
        </authorList>
    </citation>
    <scope>NUCLEOTIDE SEQUENCE</scope>
    <source>
        <strain evidence="11">JCM 15325</strain>
    </source>
</reference>
<protein>
    <submittedName>
        <fullName evidence="11">DNA-binding response regulator</fullName>
    </submittedName>
</protein>
<dbReference type="InterPro" id="IPR016032">
    <property type="entry name" value="Sig_transdc_resp-reg_C-effctor"/>
</dbReference>
<organism evidence="11 12">
    <name type="scientific">Sporolactobacillus putidus</name>
    <dbReference type="NCBI Taxonomy" id="492735"/>
    <lineage>
        <taxon>Bacteria</taxon>
        <taxon>Bacillati</taxon>
        <taxon>Bacillota</taxon>
        <taxon>Bacilli</taxon>
        <taxon>Bacillales</taxon>
        <taxon>Sporolactobacillaceae</taxon>
        <taxon>Sporolactobacillus</taxon>
    </lineage>
</organism>
<keyword evidence="3" id="KW-0902">Two-component regulatory system</keyword>
<dbReference type="Gene3D" id="6.10.250.690">
    <property type="match status" value="1"/>
</dbReference>
<dbReference type="Pfam" id="PF00486">
    <property type="entry name" value="Trans_reg_C"/>
    <property type="match status" value="1"/>
</dbReference>
<proteinExistence type="predicted"/>
<dbReference type="Pfam" id="PF00072">
    <property type="entry name" value="Response_reg"/>
    <property type="match status" value="1"/>
</dbReference>
<evidence type="ECO:0000256" key="1">
    <source>
        <dbReference type="ARBA" id="ARBA00004496"/>
    </source>
</evidence>
<dbReference type="InterPro" id="IPR001789">
    <property type="entry name" value="Sig_transdc_resp-reg_receiver"/>
</dbReference>
<dbReference type="SMART" id="SM00448">
    <property type="entry name" value="REC"/>
    <property type="match status" value="1"/>
</dbReference>
<keyword evidence="5 8" id="KW-0238">DNA-binding</keyword>
<dbReference type="InterPro" id="IPR036388">
    <property type="entry name" value="WH-like_DNA-bd_sf"/>
</dbReference>
<evidence type="ECO:0000256" key="8">
    <source>
        <dbReference type="PROSITE-ProRule" id="PRU01091"/>
    </source>
</evidence>
<evidence type="ECO:0000259" key="10">
    <source>
        <dbReference type="PROSITE" id="PS51755"/>
    </source>
</evidence>